<protein>
    <submittedName>
        <fullName evidence="1">Uncharacterized protein</fullName>
    </submittedName>
</protein>
<evidence type="ECO:0000313" key="2">
    <source>
        <dbReference type="Proteomes" id="UP000285972"/>
    </source>
</evidence>
<dbReference type="AlphaFoldDB" id="A0AAE8ER88"/>
<name>A0AAE8ER88_9GAMM</name>
<evidence type="ECO:0000313" key="1">
    <source>
        <dbReference type="EMBL" id="RLM28591.1"/>
    </source>
</evidence>
<dbReference type="KEGG" id="bgj:AWC36_14825"/>
<dbReference type="Proteomes" id="UP000285972">
    <property type="component" value="Unassembled WGS sequence"/>
</dbReference>
<sequence>MFISTANQDYLPIPADIAGSGHLTRQEKSLREGYAHREKTKSKCRFTLNKPKIHIFVIGITKKLT</sequence>
<organism evidence="1 2">
    <name type="scientific">Brenneria goodwinii</name>
    <dbReference type="NCBI Taxonomy" id="1109412"/>
    <lineage>
        <taxon>Bacteria</taxon>
        <taxon>Pseudomonadati</taxon>
        <taxon>Pseudomonadota</taxon>
        <taxon>Gammaproteobacteria</taxon>
        <taxon>Enterobacterales</taxon>
        <taxon>Pectobacteriaceae</taxon>
        <taxon>Brenneria</taxon>
    </lineage>
</organism>
<gene>
    <name evidence="1" type="ORF">BIY26_03270</name>
</gene>
<reference evidence="1 2" key="1">
    <citation type="submission" date="2016-09" db="EMBL/GenBank/DDBJ databases">
        <authorList>
            <person name="Doonan J."/>
            <person name="Pachebat J.A."/>
            <person name="Golyshin P.N."/>
            <person name="Denman S."/>
            <person name="Mcdonald J.E."/>
        </authorList>
    </citation>
    <scope>NUCLEOTIDE SEQUENCE [LARGE SCALE GENOMIC DNA]</scope>
    <source>
        <strain evidence="1 2">FRB141</strain>
    </source>
</reference>
<proteinExistence type="predicted"/>
<dbReference type="EMBL" id="MJLX01000005">
    <property type="protein sequence ID" value="RLM28591.1"/>
    <property type="molecule type" value="Genomic_DNA"/>
</dbReference>
<accession>A0AAE8ER88</accession>
<comment type="caution">
    <text evidence="1">The sequence shown here is derived from an EMBL/GenBank/DDBJ whole genome shotgun (WGS) entry which is preliminary data.</text>
</comment>